<feature type="compositionally biased region" description="Acidic residues" evidence="3">
    <location>
        <begin position="1559"/>
        <end position="1571"/>
    </location>
</feature>
<feature type="domain" description="Cadherin" evidence="4">
    <location>
        <begin position="1782"/>
        <end position="1860"/>
    </location>
</feature>
<dbReference type="SUPFAM" id="SSF51120">
    <property type="entry name" value="beta-Roll"/>
    <property type="match status" value="14"/>
</dbReference>
<dbReference type="Pfam" id="PF00353">
    <property type="entry name" value="HemolysinCabind"/>
    <property type="match status" value="19"/>
</dbReference>
<feature type="domain" description="Cadherin" evidence="4">
    <location>
        <begin position="2111"/>
        <end position="2211"/>
    </location>
</feature>
<dbReference type="Gene3D" id="2.60.40.60">
    <property type="entry name" value="Cadherins"/>
    <property type="match status" value="5"/>
</dbReference>
<gene>
    <name evidence="5" type="ORF">C7I55_10850</name>
</gene>
<dbReference type="PANTHER" id="PTHR38340:SF1">
    <property type="entry name" value="S-LAYER PROTEIN"/>
    <property type="match status" value="1"/>
</dbReference>
<feature type="region of interest" description="Disordered" evidence="3">
    <location>
        <begin position="1552"/>
        <end position="1579"/>
    </location>
</feature>
<evidence type="ECO:0000256" key="2">
    <source>
        <dbReference type="ARBA" id="ARBA00022525"/>
    </source>
</evidence>
<feature type="domain" description="Cadherin" evidence="4">
    <location>
        <begin position="1863"/>
        <end position="1974"/>
    </location>
</feature>
<feature type="region of interest" description="Disordered" evidence="3">
    <location>
        <begin position="595"/>
        <end position="616"/>
    </location>
</feature>
<evidence type="ECO:0000256" key="1">
    <source>
        <dbReference type="ARBA" id="ARBA00004613"/>
    </source>
</evidence>
<dbReference type="InterPro" id="IPR001343">
    <property type="entry name" value="Hemolysn_Ca-bd"/>
</dbReference>
<sequence>MESPGPKIRFIRNGEANTKVDGAAIAQMFGSNISRLFGAKDPLLNRALSVTTGEIARNLFQEVDGLFGVKDTVGFKDFGSDLQGAALGAVSSIITAELISVIGIDGLAGEASNVVIGSVIGNIADNFAHGAKGLAGLDGVVNLSQIANAFGSFVGSTLASEIVNFETIGGQIGSALGSAVGGYAIGALFAEKFTMLGFAAGPLGAAVGAFLGFVLGGVIGSMFGGTPRAGADALWDEGAQEFVVGNPYARKGGSKDQAIGIASLVATTLNAVVSASGGKLLDPQAVQTGNYGMRKSDYVYRPISTRNKNAITKRFSGEQGAAKLANYGVYQALVGDGLEIAGGNVFVKRALKGSLDLAGDASQINENLNISGLLGDLTVASDFGFYFDNREVINGIIALMPDNAFSIGWAATIARGLELGLNKRAASDWAGGYASWLDQLAGGTIDGVTLSPSRVSHQIDEETGERFWEITNAAGKSAGYVLDTVNAKDLIVVEGTGSADVISFSHEETISGRRVPRGVDRLAPAPGLIVDGVQLQNTSVLAEVGATVHAGGGDDIVRSGDLGANVFGGTGNDTLYGGRLDDWLLGQDGNDRLDAGNGTGTGLGGNGNYLDGGTGDDVITGREGSDWLAGGAGIDTLRGGGGGDVLDAGTGNDSHAGAASVFGGAGSDQYVFRRGDGVDVYLDDQSDGATPGSTGDSVRVLVQGRTAGTIARNWFGDSYGADGITVDGSVKGGEDAISFGDGITLEHIVIERSMVGTVPGMDLIIKIQRVDGTWFEGGDKIVVKDWFDGARRIEWLRFSNGDDMRIGDLQNFQIGTGGNDVLIGTNGNDFQYGGDGNDKLFGLAGNDFGAGGRGNDFVSGNNDNDVVVGGNDDDVVLGGYGNDAVFGDKGDDRAYGGAGDDIVSGGAGDDVLTGGDGNDVFRFERGYGRDTVQDEFAGTWETVWLNGAYINGYTLNSNGTVTKVQNGAVVETVFDGREWLGEWDYNEGTSFKALYRLIAPTSGPKTIDKGDNDTVEFGVGIDIQDLVLRREGDDLRIAVTQNGSTAGAFEAVADQIRIKDWYSASATSARAIEALSFVNTGNHAIGTMALAGGTASADTIAAANGASAWITGDSGDDIVTGADQKDILSGNDGADTLKGMAADDVLYGLEGDDTLEGGLGADLLIGGAGSDTASYEDSAAGVTIFLDAAQGASTGAGVGDKFDSIENVSGSAFVDKLYGDGGDNVLDGEGGNDTLYGGAGDDVYILNANQGIETIVDRVMSGVTPAAGDGGEDTLEIGENLSLSDLTFVRTGNALEVQLSGTSKAVITDHFAGTGGVLEWIVFVDGLAASLANIKLAGQAGTAAGDLMVGDSSANTLSGLDGNDVVSGGGGNDTLQGGLGDDQLEGGAGGDSFDGGLDTVSSGGTPKAGSNGDIIRYTTSAAGVTVNLATRSLSGGDAAGDSIVADANGVSTIEGVTGSALVDALTGDGRANQLSGLAGDDTLIGDGGNDVLLGGAGADILDGGAGDDNVVGDDGNDTLRGGDGTDVLAGGLGNDGLDGGAGVDTLIAGGGDDIVTGGGDDDTLSGEDGDDQLAGGSGYDQLSGGAGNDILYGASAASIEATGSGSENDVLLGGDGNDFLYGGAGRDELSGGAGVDALYGGSGNDIYSFDPGSGADTLSDASGNNVIAFGGGIRSDQLTFGYVGGLLRIGVAGTADSVTIASGSMIRVVRTDGQILFLAQVLSNATVAGASGDAAKTAAIAALLPTAWQQGNYTGPTMSIGKAGGGALVGVEDQAISSSGDYSVLDPDSGNQITFSLKSDAPPAHGVVTVNPQTGAITYTPSANWSGSDAFSLLATDADGQSVTLPFTVSIDPVNDAPLDLREAAGGTISVRERSSAITGAGGAAARLVATDPEGDAISWSIVVEGGVAQDAGGRFGVNADGTLFVRNPALVDFETTQTHNIKVRASDTQGGWSDKIVAILVTDIDDVPRTPSLTAGGGIVAEGATTWYARFSLSDPDGTTPKLRLASNPGNRFAIVGNEVRLAAALDFETLLDAGLTVSDSDGDGLGEIVLSGEVDAADADGGPGSPGKTGFTALVEDVNEKPTAIALNNKVASIAERDRLAAGSARPAVSLGTVIVTDADRASQLTGKHDFKVHENDATAVSTRFAVVGGALTLLANQSLDFESDGSSIKLTVVATDQSTSPLSAQQDFTFAITDQIDVLDGDANNNTLDGQTGRDLIRGLAGNDLLRGNAGADTLEGGDGDDMLQGGIGADVLTGGAGNDVASYAGATGAITADLTAGTVSVAGDAIDTVSGIEGIEGSSFADTVYGSAASDILSGAAGNDVLDGRGGADQMTGGAGNDSYVIDSAGDVVTETAGQGTDKVSTALADYTLAANVEQLVATSTTVGQILRDNALANTITGTGLSDTITIAAGSADVVNAGSGDDTIFAGTALGAGDAIDGGAGSDRVVVQGNVTVAAGVSFSNVESLILENGLITTWGAPGTSLYSYSVATGDGMTTAGQGLFVINGQTLRAGESMTVDGSGETTGQFLMYAGYGTDRLTGGAGDDTFWFASGRYDALSDKVAGGAGYDTLGFGGGQIAFAADAMTGIEKIYLNSALAPTNFQYRLTMHDANLAAGQEMYIYGSLLRSTETLTFDANAETNGIFDVDGGMGNDVVTGGAQDDRLKGAAGNDILSGGAGNDTLTGGLGNDTLIGGAGHDTYSFTRGQGDDIVDQAGSIPGIEQNLPGADEDKVSFQGIGRDNLWFSKSGDSVKVTVLGTAASDGSVTMKDFYVAGTRKEALISVVIAGQDATVWLKIGELTDAIAPYATAAYGTNPVTTQAQFDALLANTQQIGGKTLAQVWNNYWTKNTAPVVTPVSIPTANEDQWNVTGSGVPATVTIEDDYDLHTQYLERWVRVVSGNGSTTTDNSILASATATYPTAGVKKANVSVALTTKANASGTAWLWFHNKDTGGIAGDKWVPVVVNAVADVPTISASTPGGNSGDWISINVAAAVTDTDGSETISGVTIAGAPSNATFSSTNGTVTAANYDSAAQLWRFNAAQLAGLKVKVPEGMSTDLSLRLKATAKETSNGSTAESTAFTLAVPVNARPTDMSLSNATIAENVPVNTTVGTLSVVDPDGGTFSFAKIDGAAGLNVDAATGRIFVAAAPSFEVAQSQAIKIRVTDNGGLFYDETFTINITDLNEINGFASTYSFTVSENQSAGTIVGQVAAWDNDLSGVNYGKQHYYFLNGSAVASTSSDGRYTIGLLTGTITTAGALNYENMSAPTGYTIIARDNLGAAPSNQAPTSVTIAVGNVNEAPGALTLSSQTIHSETLATDVSHAGKIIASFTALDPDGTTPGLAIVGGNSYDWFTASGGSLAFNGANFSADWLRTYAGQYGTDAAWNYDTDGDGLREIRVATLTLAARDAGGLQGSSFTYDVLIEDKNEAPVLNAPSLALAVIENPGSYQSVGSLGATDIDGAAGDLRYSFSGRPIFSDPNRGRWSTSSADGRFVMDLLDGSVWVYGNQALDYEGTRSFSYGVTVQDRAGGVNSVSSASTMTINLQNVNEAPNAPVLASQVRFSETLPGGASHVGQAIATFTTSDQDGGVPSIAIVAGNPNGWFTTSGNTLSFGNANFTNDWLRANAGSYGGFAWDSDGDGLREVKVATLSLAALDAGNALSIAMAYDVFIEDTNEAPVITSTSFSRAENSTIPGTLIGTVAASDPDASTAYQGVTYSLSSQSVASAFSVNSAGEILVHTSLDFETTPSYTLTVRATDSVGAWSEKVIAVNITDANDAPVITSAPNYSTNAGPSPGNVVSTIVAYDQDAADNWSPNSYADLYPTIVSITSSRGTYPNPTYVVNGIGQIITGYQLGQNSGGNTYGYFVDYVKVRVTDAAGTFAEKTIEITYGARYMPPVVLDLDGDGLELVSLTDSRVSFDMTTDRVRDRTGWVAADDGMLVLDRNRNGVIDDFTEISFTGDLPGAKTDLEGLRAFDTNNDGLFNAGDARFGEFRIWQDRNQDGVSQADELSLLAQREIGSLTLNAAKTGASLDGAADNVIYAISEYTRTDGTTGDLGDVALRFEQASSSPGVQAGNSPNTPVATAMAIPGPAFQQRAVSRKADKYFLTTQSGQLLVTPRKAKGTIDPAAAAVGPATMLGFGRKQYGILAPIILDLDGDGVELRHASEAKARFDMDGDGSRDDTGWIGKGDGFLVIDRNKDGLITSASELSFLTEKPSAKSDLEALAVLDSNRDGKIDAGDARFGELKVWKDWNGNGITDAGELRTLGDQAITSISLGGRATQETVKIGQSALVATGTFTLADGSVRTLGDAALGFRPAGAQASAAGGTGTGGIAPRVSVDGVDTLLAETLRMGLDARQARGLSGVPAGADPFDFYANAAANDADAGADDAAVAQRRQDLPVLLAASEDDGGATDTELGIGRRLALMAQDMAAFGVESGEGDWRGRTAMPARFDFHA</sequence>
<organism evidence="5 6">
    <name type="scientific">Allosphingosinicella deserti</name>
    <dbReference type="NCBI Taxonomy" id="2116704"/>
    <lineage>
        <taxon>Bacteria</taxon>
        <taxon>Pseudomonadati</taxon>
        <taxon>Pseudomonadota</taxon>
        <taxon>Alphaproteobacteria</taxon>
        <taxon>Sphingomonadales</taxon>
        <taxon>Sphingomonadaceae</taxon>
        <taxon>Allosphingosinicella</taxon>
    </lineage>
</organism>
<dbReference type="InterPro" id="IPR002126">
    <property type="entry name" value="Cadherin-like_dom"/>
</dbReference>
<dbReference type="Gene3D" id="2.150.10.10">
    <property type="entry name" value="Serralysin-like metalloprotease, C-terminal"/>
    <property type="match status" value="12"/>
</dbReference>
<accession>A0A2P7QS34</accession>
<dbReference type="GO" id="GO:0005576">
    <property type="term" value="C:extracellular region"/>
    <property type="evidence" value="ECO:0007669"/>
    <property type="project" value="UniProtKB-SubCell"/>
</dbReference>
<feature type="domain" description="Cadherin" evidence="4">
    <location>
        <begin position="3093"/>
        <end position="3193"/>
    </location>
</feature>
<feature type="domain" description="Cadherin" evidence="4">
    <location>
        <begin position="3679"/>
        <end position="3786"/>
    </location>
</feature>
<reference evidence="5 6" key="1">
    <citation type="submission" date="2018-03" db="EMBL/GenBank/DDBJ databases">
        <title>The draft genome of Sphingosinicella sp. GL-C-18.</title>
        <authorList>
            <person name="Liu L."/>
            <person name="Li L."/>
            <person name="Liang L."/>
            <person name="Zhang X."/>
            <person name="Wang T."/>
        </authorList>
    </citation>
    <scope>NUCLEOTIDE SEQUENCE [LARGE SCALE GENOMIC DNA]</scope>
    <source>
        <strain evidence="5 6">GL-C-18</strain>
    </source>
</reference>
<keyword evidence="6" id="KW-1185">Reference proteome</keyword>
<evidence type="ECO:0000313" key="6">
    <source>
        <dbReference type="Proteomes" id="UP000241167"/>
    </source>
</evidence>
<dbReference type="PROSITE" id="PS50268">
    <property type="entry name" value="CADHERIN_2"/>
    <property type="match status" value="7"/>
</dbReference>
<dbReference type="Pfam" id="PF17963">
    <property type="entry name" value="Big_9"/>
    <property type="match status" value="1"/>
</dbReference>
<feature type="region of interest" description="Disordered" evidence="3">
    <location>
        <begin position="1360"/>
        <end position="1396"/>
    </location>
</feature>
<dbReference type="EMBL" id="PXYI01000003">
    <property type="protein sequence ID" value="PSJ40786.1"/>
    <property type="molecule type" value="Genomic_DNA"/>
</dbReference>
<feature type="compositionally biased region" description="Gly residues" evidence="3">
    <location>
        <begin position="597"/>
        <end position="615"/>
    </location>
</feature>
<evidence type="ECO:0000256" key="3">
    <source>
        <dbReference type="SAM" id="MobiDB-lite"/>
    </source>
</evidence>
<dbReference type="InterPro" id="IPR011049">
    <property type="entry name" value="Serralysin-like_metalloprot_C"/>
</dbReference>
<feature type="domain" description="Cadherin" evidence="4">
    <location>
        <begin position="3189"/>
        <end position="3303"/>
    </location>
</feature>
<dbReference type="Gene3D" id="2.60.40.3440">
    <property type="match status" value="1"/>
</dbReference>
<dbReference type="Proteomes" id="UP000241167">
    <property type="component" value="Unassembled WGS sequence"/>
</dbReference>
<comment type="subcellular location">
    <subcellularLocation>
        <location evidence="1">Secreted</location>
    </subcellularLocation>
</comment>
<dbReference type="InterPro" id="IPR050557">
    <property type="entry name" value="RTX_toxin/Mannuronan_C5-epim"/>
</dbReference>
<evidence type="ECO:0000313" key="5">
    <source>
        <dbReference type="EMBL" id="PSJ40786.1"/>
    </source>
</evidence>
<comment type="caution">
    <text evidence="5">The sequence shown here is derived from an EMBL/GenBank/DDBJ whole genome shotgun (WGS) entry which is preliminary data.</text>
</comment>
<protein>
    <recommendedName>
        <fullName evidence="4">Cadherin domain-containing protein</fullName>
    </recommendedName>
</protein>
<keyword evidence="2" id="KW-0964">Secreted</keyword>
<name>A0A2P7QS34_9SPHN</name>
<dbReference type="GO" id="GO:0016020">
    <property type="term" value="C:membrane"/>
    <property type="evidence" value="ECO:0007669"/>
    <property type="project" value="InterPro"/>
</dbReference>
<dbReference type="GO" id="GO:0007156">
    <property type="term" value="P:homophilic cell adhesion via plasma membrane adhesion molecules"/>
    <property type="evidence" value="ECO:0007669"/>
    <property type="project" value="InterPro"/>
</dbReference>
<dbReference type="GO" id="GO:0005509">
    <property type="term" value="F:calcium ion binding"/>
    <property type="evidence" value="ECO:0007669"/>
    <property type="project" value="InterPro"/>
</dbReference>
<dbReference type="Pfam" id="PF00028">
    <property type="entry name" value="Cadherin"/>
    <property type="match status" value="2"/>
</dbReference>
<evidence type="ECO:0000259" key="4">
    <source>
        <dbReference type="PROSITE" id="PS50268"/>
    </source>
</evidence>
<dbReference type="PRINTS" id="PR00313">
    <property type="entry name" value="CABNDNGRPT"/>
</dbReference>
<dbReference type="InterPro" id="IPR015919">
    <property type="entry name" value="Cadherin-like_sf"/>
</dbReference>
<dbReference type="PRINTS" id="PR00205">
    <property type="entry name" value="CADHERIN"/>
</dbReference>
<proteinExistence type="predicted"/>
<dbReference type="InterPro" id="IPR018511">
    <property type="entry name" value="Hemolysin-typ_Ca-bd_CS"/>
</dbReference>
<dbReference type="PANTHER" id="PTHR38340">
    <property type="entry name" value="S-LAYER PROTEIN"/>
    <property type="match status" value="1"/>
</dbReference>
<dbReference type="PROSITE" id="PS00330">
    <property type="entry name" value="HEMOLYSIN_CALCIUM"/>
    <property type="match status" value="16"/>
</dbReference>
<dbReference type="SUPFAM" id="SSF49313">
    <property type="entry name" value="Cadherin-like"/>
    <property type="match status" value="7"/>
</dbReference>
<dbReference type="SMART" id="SM00112">
    <property type="entry name" value="CA"/>
    <property type="match status" value="7"/>
</dbReference>
<feature type="compositionally biased region" description="Gly residues" evidence="3">
    <location>
        <begin position="1367"/>
        <end position="1393"/>
    </location>
</feature>
<dbReference type="CDD" id="cd11304">
    <property type="entry name" value="Cadherin_repeat"/>
    <property type="match status" value="6"/>
</dbReference>
<feature type="domain" description="Cadherin" evidence="4">
    <location>
        <begin position="3433"/>
        <end position="3556"/>
    </location>
</feature>